<keyword evidence="2" id="KW-1185">Reference proteome</keyword>
<dbReference type="EMBL" id="JAHKPD010000013">
    <property type="protein sequence ID" value="MBU2950923.1"/>
    <property type="molecule type" value="Genomic_DNA"/>
</dbReference>
<sequence>MSSLSSGVYILRVKENNGNMLTQNFSKKIIQFYYTLSPSGYLMIIFSNR</sequence>
<accession>A0ACC5U9C1</accession>
<dbReference type="Proteomes" id="UP001647509">
    <property type="component" value="Unassembled WGS sequence"/>
</dbReference>
<protein>
    <submittedName>
        <fullName evidence="1">Uncharacterized protein</fullName>
    </submittedName>
</protein>
<evidence type="ECO:0000313" key="1">
    <source>
        <dbReference type="EMBL" id="MBU2950923.1"/>
    </source>
</evidence>
<name>A0ACC5U9C1_9FLAO</name>
<comment type="caution">
    <text evidence="1">The sequence shown here is derived from an EMBL/GenBank/DDBJ whole genome shotgun (WGS) entry which is preliminary data.</text>
</comment>
<gene>
    <name evidence="1" type="ORF">KO493_09450</name>
</gene>
<proteinExistence type="predicted"/>
<evidence type="ECO:0000313" key="2">
    <source>
        <dbReference type="Proteomes" id="UP001647509"/>
    </source>
</evidence>
<organism evidence="1 2">
    <name type="scientific">Pseudotamlana agarivorans</name>
    <dbReference type="NCBI Taxonomy" id="481183"/>
    <lineage>
        <taxon>Bacteria</taxon>
        <taxon>Pseudomonadati</taxon>
        <taxon>Bacteroidota</taxon>
        <taxon>Flavobacteriia</taxon>
        <taxon>Flavobacteriales</taxon>
        <taxon>Flavobacteriaceae</taxon>
        <taxon>Pseudotamlana</taxon>
    </lineage>
</organism>
<reference evidence="1" key="1">
    <citation type="submission" date="2021-05" db="EMBL/GenBank/DDBJ databases">
        <title>Draft genomes of bacteria isolated from model marine particles.</title>
        <authorList>
            <person name="Datta M.S."/>
            <person name="Schwartzman J.A."/>
            <person name="Enke T.N."/>
            <person name="Saavedra J."/>
            <person name="Cermak N."/>
            <person name="Cordero O.X."/>
        </authorList>
    </citation>
    <scope>NUCLEOTIDE SEQUENCE</scope>
    <source>
        <strain evidence="1">I2M19</strain>
    </source>
</reference>